<keyword evidence="1" id="KW-1133">Transmembrane helix</keyword>
<dbReference type="Proteomes" id="UP000229366">
    <property type="component" value="Unassembled WGS sequence"/>
</dbReference>
<gene>
    <name evidence="3" type="ORF">B0G85_0093</name>
</gene>
<dbReference type="PANTHER" id="PTHR35893:SF3">
    <property type="entry name" value="INNER MEMBRANE PROTEIN"/>
    <property type="match status" value="1"/>
</dbReference>
<dbReference type="PANTHER" id="PTHR35893">
    <property type="entry name" value="INNER MEMBRANE PROTEIN-RELATED"/>
    <property type="match status" value="1"/>
</dbReference>
<evidence type="ECO:0000313" key="3">
    <source>
        <dbReference type="EMBL" id="PJI82713.1"/>
    </source>
</evidence>
<name>A0A2M8VXY0_9BURK</name>
<dbReference type="GO" id="GO:0043022">
    <property type="term" value="F:ribosome binding"/>
    <property type="evidence" value="ECO:0007669"/>
    <property type="project" value="InterPro"/>
</dbReference>
<evidence type="ECO:0000313" key="4">
    <source>
        <dbReference type="Proteomes" id="UP000229366"/>
    </source>
</evidence>
<keyword evidence="4" id="KW-1185">Reference proteome</keyword>
<comment type="caution">
    <text evidence="3">The sequence shown here is derived from an EMBL/GenBank/DDBJ whole genome shotgun (WGS) entry which is preliminary data.</text>
</comment>
<evidence type="ECO:0000256" key="1">
    <source>
        <dbReference type="SAM" id="Phobius"/>
    </source>
</evidence>
<dbReference type="AlphaFoldDB" id="A0A2M8VXY0"/>
<proteinExistence type="predicted"/>
<keyword evidence="1" id="KW-0812">Transmembrane</keyword>
<dbReference type="InterPro" id="IPR010279">
    <property type="entry name" value="YqjD/ElaB"/>
</dbReference>
<evidence type="ECO:0000259" key="2">
    <source>
        <dbReference type="Pfam" id="PF19029"/>
    </source>
</evidence>
<reference evidence="3 4" key="1">
    <citation type="submission" date="2017-11" db="EMBL/GenBank/DDBJ databases">
        <title>Genomic Encyclopedia of Type Strains, Phase III (KMG-III): the genomes of soil and plant-associated and newly described type strains.</title>
        <authorList>
            <person name="Whitman W."/>
        </authorList>
    </citation>
    <scope>NUCLEOTIDE SEQUENCE [LARGE SCALE GENOMIC DNA]</scope>
    <source>
        <strain evidence="3 4">UB-Domo-W1</strain>
    </source>
</reference>
<dbReference type="Pfam" id="PF19029">
    <property type="entry name" value="DUF883_C"/>
    <property type="match status" value="1"/>
</dbReference>
<feature type="transmembrane region" description="Helical" evidence="1">
    <location>
        <begin position="92"/>
        <end position="110"/>
    </location>
</feature>
<dbReference type="OrthoDB" id="9181874at2"/>
<accession>A0A2M8VXY0</accession>
<protein>
    <submittedName>
        <fullName evidence="3">ElaB/YqjD/DUF883 family membrane-anchored ribosome-binding protein</fullName>
    </submittedName>
</protein>
<dbReference type="RefSeq" id="WP_100378490.1">
    <property type="nucleotide sequence ID" value="NZ_CBCSBW010000004.1"/>
</dbReference>
<organism evidence="3 4">
    <name type="scientific">Polynucleobacter brandtiae</name>
    <dbReference type="NCBI Taxonomy" id="1938816"/>
    <lineage>
        <taxon>Bacteria</taxon>
        <taxon>Pseudomonadati</taxon>
        <taxon>Pseudomonadota</taxon>
        <taxon>Betaproteobacteria</taxon>
        <taxon>Burkholderiales</taxon>
        <taxon>Burkholderiaceae</taxon>
        <taxon>Polynucleobacter</taxon>
    </lineage>
</organism>
<keyword evidence="1" id="KW-0472">Membrane</keyword>
<dbReference type="EMBL" id="PGTX01000001">
    <property type="protein sequence ID" value="PJI82713.1"/>
    <property type="molecule type" value="Genomic_DNA"/>
</dbReference>
<dbReference type="InterPro" id="IPR043605">
    <property type="entry name" value="DUF883_C"/>
</dbReference>
<feature type="domain" description="DUF883" evidence="2">
    <location>
        <begin position="83"/>
        <end position="112"/>
    </location>
</feature>
<sequence length="112" mass="11972">MTTKKAALESHKDIDQSSEHLVDDFKALMADAEALIKATAQHEEGPLNAIRARAIETLSSAKQNLATLEDGLMDKAKVAAEGADDFVHHKPWQAVGIAAGVGVLIGLLMSRR</sequence>